<dbReference type="Pfam" id="PF13458">
    <property type="entry name" value="Peripla_BP_6"/>
    <property type="match status" value="1"/>
</dbReference>
<dbReference type="InterPro" id="IPR028081">
    <property type="entry name" value="Leu-bd"/>
</dbReference>
<proteinExistence type="inferred from homology"/>
<keyword evidence="5" id="KW-1185">Reference proteome</keyword>
<evidence type="ECO:0000256" key="2">
    <source>
        <dbReference type="ARBA" id="ARBA00022729"/>
    </source>
</evidence>
<dbReference type="PANTHER" id="PTHR47235">
    <property type="entry name" value="BLR6548 PROTEIN"/>
    <property type="match status" value="1"/>
</dbReference>
<dbReference type="OrthoDB" id="8184122at2"/>
<evidence type="ECO:0000256" key="1">
    <source>
        <dbReference type="ARBA" id="ARBA00010062"/>
    </source>
</evidence>
<dbReference type="InterPro" id="IPR028082">
    <property type="entry name" value="Peripla_BP_I"/>
</dbReference>
<protein>
    <submittedName>
        <fullName evidence="4">ABC transporter substrate-binding protein</fullName>
    </submittedName>
</protein>
<dbReference type="InterPro" id="IPR006311">
    <property type="entry name" value="TAT_signal"/>
</dbReference>
<dbReference type="PANTHER" id="PTHR47235:SF1">
    <property type="entry name" value="BLR6548 PROTEIN"/>
    <property type="match status" value="1"/>
</dbReference>
<accession>A0A0P6VZK7</accession>
<reference evidence="4 5" key="1">
    <citation type="submission" date="2015-09" db="EMBL/GenBank/DDBJ databases">
        <authorList>
            <person name="Jackson K.R."/>
            <person name="Lunt B.L."/>
            <person name="Fisher J.N.B."/>
            <person name="Gardner A.V."/>
            <person name="Bailey M.E."/>
            <person name="Deus L.M."/>
            <person name="Earl A.S."/>
            <person name="Gibby P.D."/>
            <person name="Hartmann K.A."/>
            <person name="Liu J.E."/>
            <person name="Manci A.M."/>
            <person name="Nielsen D.A."/>
            <person name="Solomon M.B."/>
            <person name="Breakwell D.P."/>
            <person name="Burnett S.H."/>
            <person name="Grose J.H."/>
        </authorList>
    </citation>
    <scope>NUCLEOTIDE SEQUENCE [LARGE SCALE GENOMIC DNA]</scope>
    <source>
        <strain evidence="4 5">16</strain>
    </source>
</reference>
<evidence type="ECO:0000313" key="4">
    <source>
        <dbReference type="EMBL" id="KPL51176.1"/>
    </source>
</evidence>
<dbReference type="STRING" id="665126.ABB55_02210"/>
<dbReference type="RefSeq" id="WP_054357339.1">
    <property type="nucleotide sequence ID" value="NZ_JAPCYQ010000001.1"/>
</dbReference>
<organism evidence="4 5">
    <name type="scientific">Prosthecodimorpha hirschii</name>
    <dbReference type="NCBI Taxonomy" id="665126"/>
    <lineage>
        <taxon>Bacteria</taxon>
        <taxon>Pseudomonadati</taxon>
        <taxon>Pseudomonadota</taxon>
        <taxon>Alphaproteobacteria</taxon>
        <taxon>Hyphomicrobiales</taxon>
        <taxon>Ancalomicrobiaceae</taxon>
        <taxon>Prosthecodimorpha</taxon>
    </lineage>
</organism>
<dbReference type="EMBL" id="LJYW01000001">
    <property type="protein sequence ID" value="KPL51176.1"/>
    <property type="molecule type" value="Genomic_DNA"/>
</dbReference>
<dbReference type="Proteomes" id="UP000048984">
    <property type="component" value="Unassembled WGS sequence"/>
</dbReference>
<sequence length="420" mass="45717">MSIDRRSFIAGTAAVAAQFGFASRVYAEDKIVRFTIAQDFTRIYTFVTSEYNQGQRDYFALVNERGGVGGYKIVADVTDHANDLPRAIEAYERGKREGAVLIDPLSTPVARALVPRALEDKINMITAYSGRSDAADGTAFPYVLPLSINYWTQAGLIIENFKKTEKGSLKGKKIVFVHIDTPFGKEPLSILQVLAQKEGFELLTFPYTPPGNDQSAIWPQVRRARPDFVIFWGAGVGQTVALTEAIRNGLPMDRVSSSVWLSESDMDVVGRDAAKGVMKVEPCVGGREPKVIKDILAEVVAKGKGAGPEAKVGTAYYNYGVQMGALMVEGVRLAAAKAPNGPVTGPWLNDGLRSITNFTAEGLLPPTTVTREDHQGGGMGRIARWDGAKFVPVTDWFAANQDVVWSEIKKNSETFKTTGK</sequence>
<reference evidence="4 5" key="2">
    <citation type="submission" date="2015-10" db="EMBL/GenBank/DDBJ databases">
        <title>Draft Genome Sequence of Prosthecomicrobium hirschii ATCC 27832.</title>
        <authorList>
            <person name="Daniel J."/>
            <person name="Givan S.A."/>
            <person name="Brun Y.V."/>
            <person name="Brown P.J."/>
        </authorList>
    </citation>
    <scope>NUCLEOTIDE SEQUENCE [LARGE SCALE GENOMIC DNA]</scope>
    <source>
        <strain evidence="4 5">16</strain>
    </source>
</reference>
<evidence type="ECO:0000259" key="3">
    <source>
        <dbReference type="Pfam" id="PF13458"/>
    </source>
</evidence>
<evidence type="ECO:0000313" key="5">
    <source>
        <dbReference type="Proteomes" id="UP000048984"/>
    </source>
</evidence>
<comment type="similarity">
    <text evidence="1">Belongs to the leucine-binding protein family.</text>
</comment>
<keyword evidence="2" id="KW-0732">Signal</keyword>
<comment type="caution">
    <text evidence="4">The sequence shown here is derived from an EMBL/GenBank/DDBJ whole genome shotgun (WGS) entry which is preliminary data.</text>
</comment>
<dbReference type="AlphaFoldDB" id="A0A0P6VZK7"/>
<dbReference type="CDD" id="cd06334">
    <property type="entry name" value="PBP1_ABC_ligand_binding-like"/>
    <property type="match status" value="1"/>
</dbReference>
<dbReference type="Gene3D" id="3.40.50.2300">
    <property type="match status" value="2"/>
</dbReference>
<dbReference type="PROSITE" id="PS51318">
    <property type="entry name" value="TAT"/>
    <property type="match status" value="1"/>
</dbReference>
<feature type="domain" description="Leucine-binding protein" evidence="3">
    <location>
        <begin position="44"/>
        <end position="387"/>
    </location>
</feature>
<dbReference type="SUPFAM" id="SSF53822">
    <property type="entry name" value="Periplasmic binding protein-like I"/>
    <property type="match status" value="1"/>
</dbReference>
<name>A0A0P6VZK7_9HYPH</name>
<gene>
    <name evidence="4" type="ORF">ABB55_02210</name>
</gene>